<dbReference type="Pfam" id="PF06702">
    <property type="entry name" value="Fam20C"/>
    <property type="match status" value="1"/>
</dbReference>
<dbReference type="SUPFAM" id="SSF48726">
    <property type="entry name" value="Immunoglobulin"/>
    <property type="match status" value="21"/>
</dbReference>
<dbReference type="InterPro" id="IPR007110">
    <property type="entry name" value="Ig-like_dom"/>
</dbReference>
<dbReference type="OrthoDB" id="6436708at2759"/>
<dbReference type="GO" id="GO:0007411">
    <property type="term" value="P:axon guidance"/>
    <property type="evidence" value="ECO:0007669"/>
    <property type="project" value="TreeGrafter"/>
</dbReference>
<dbReference type="EMBL" id="BMAV01012685">
    <property type="protein sequence ID" value="GFY59589.1"/>
    <property type="molecule type" value="Genomic_DNA"/>
</dbReference>
<feature type="domain" description="Ig-like" evidence="2">
    <location>
        <begin position="1185"/>
        <end position="1277"/>
    </location>
</feature>
<dbReference type="PANTHER" id="PTHR10075:SF101">
    <property type="entry name" value="ZWEI IG DOMAIN PROTEIN ZIG-3"/>
    <property type="match status" value="1"/>
</dbReference>
<dbReference type="CDD" id="cd10314">
    <property type="entry name" value="FAM20_C"/>
    <property type="match status" value="1"/>
</dbReference>
<keyword evidence="4" id="KW-1185">Reference proteome</keyword>
<accession>A0A8X6XU63</accession>
<evidence type="ECO:0000259" key="2">
    <source>
        <dbReference type="PROSITE" id="PS50835"/>
    </source>
</evidence>
<evidence type="ECO:0000313" key="4">
    <source>
        <dbReference type="Proteomes" id="UP000886998"/>
    </source>
</evidence>
<dbReference type="Gene3D" id="2.60.40.10">
    <property type="entry name" value="Immunoglobulins"/>
    <property type="match status" value="22"/>
</dbReference>
<dbReference type="Proteomes" id="UP000886998">
    <property type="component" value="Unassembled WGS sequence"/>
</dbReference>
<dbReference type="InterPro" id="IPR003598">
    <property type="entry name" value="Ig_sub2"/>
</dbReference>
<dbReference type="Pfam" id="PF13895">
    <property type="entry name" value="Ig_2"/>
    <property type="match status" value="1"/>
</dbReference>
<feature type="domain" description="Ig-like" evidence="2">
    <location>
        <begin position="1674"/>
        <end position="1752"/>
    </location>
</feature>
<feature type="domain" description="Ig-like" evidence="2">
    <location>
        <begin position="1957"/>
        <end position="2043"/>
    </location>
</feature>
<feature type="domain" description="Ig-like" evidence="2">
    <location>
        <begin position="903"/>
        <end position="981"/>
    </location>
</feature>
<feature type="domain" description="Ig-like" evidence="2">
    <location>
        <begin position="1868"/>
        <end position="1952"/>
    </location>
</feature>
<feature type="domain" description="Ig-like" evidence="2">
    <location>
        <begin position="1763"/>
        <end position="1854"/>
    </location>
</feature>
<dbReference type="InterPro" id="IPR013783">
    <property type="entry name" value="Ig-like_fold"/>
</dbReference>
<feature type="domain" description="Ig-like" evidence="2">
    <location>
        <begin position="1481"/>
        <end position="1566"/>
    </location>
</feature>
<feature type="domain" description="Ig-like" evidence="2">
    <location>
        <begin position="1288"/>
        <end position="1373"/>
    </location>
</feature>
<organism evidence="3 4">
    <name type="scientific">Trichonephila inaurata madagascariensis</name>
    <dbReference type="NCBI Taxonomy" id="2747483"/>
    <lineage>
        <taxon>Eukaryota</taxon>
        <taxon>Metazoa</taxon>
        <taxon>Ecdysozoa</taxon>
        <taxon>Arthropoda</taxon>
        <taxon>Chelicerata</taxon>
        <taxon>Arachnida</taxon>
        <taxon>Araneae</taxon>
        <taxon>Araneomorphae</taxon>
        <taxon>Entelegynae</taxon>
        <taxon>Araneoidea</taxon>
        <taxon>Nephilidae</taxon>
        <taxon>Trichonephila</taxon>
        <taxon>Trichonephila inaurata</taxon>
    </lineage>
</organism>
<comment type="caution">
    <text evidence="3">The sequence shown here is derived from an EMBL/GenBank/DDBJ whole genome shotgun (WGS) entry which is preliminary data.</text>
</comment>
<dbReference type="GO" id="GO:0030424">
    <property type="term" value="C:axon"/>
    <property type="evidence" value="ECO:0007669"/>
    <property type="project" value="TreeGrafter"/>
</dbReference>
<feature type="domain" description="Ig-like" evidence="2">
    <location>
        <begin position="2059"/>
        <end position="2144"/>
    </location>
</feature>
<dbReference type="PANTHER" id="PTHR10075">
    <property type="entry name" value="BASIGIN RELATED"/>
    <property type="match status" value="1"/>
</dbReference>
<dbReference type="GO" id="GO:0070593">
    <property type="term" value="P:dendrite self-avoidance"/>
    <property type="evidence" value="ECO:0007669"/>
    <property type="project" value="TreeGrafter"/>
</dbReference>
<dbReference type="InterPro" id="IPR003599">
    <property type="entry name" value="Ig_sub"/>
</dbReference>
<feature type="domain" description="Ig-like" evidence="2">
    <location>
        <begin position="2316"/>
        <end position="2414"/>
    </location>
</feature>
<dbReference type="GO" id="GO:0005886">
    <property type="term" value="C:plasma membrane"/>
    <property type="evidence" value="ECO:0007669"/>
    <property type="project" value="TreeGrafter"/>
</dbReference>
<feature type="domain" description="Ig-like" evidence="2">
    <location>
        <begin position="2148"/>
        <end position="2239"/>
    </location>
</feature>
<feature type="domain" description="Ig-like" evidence="2">
    <location>
        <begin position="610"/>
        <end position="697"/>
    </location>
</feature>
<name>A0A8X6XU63_9ARAC</name>
<dbReference type="InterPro" id="IPR013106">
    <property type="entry name" value="Ig_V-set"/>
</dbReference>
<dbReference type="FunFam" id="2.60.40.10:FF:000104">
    <property type="entry name" value="Down syndrome cell adhesion molecule b"/>
    <property type="match status" value="7"/>
</dbReference>
<feature type="domain" description="Ig-like" evidence="2">
    <location>
        <begin position="1571"/>
        <end position="1665"/>
    </location>
</feature>
<dbReference type="SMART" id="SM00406">
    <property type="entry name" value="IGv"/>
    <property type="match status" value="8"/>
</dbReference>
<dbReference type="Pfam" id="PF13927">
    <property type="entry name" value="Ig_3"/>
    <property type="match status" value="9"/>
</dbReference>
<dbReference type="PROSITE" id="PS50835">
    <property type="entry name" value="IG_LIKE"/>
    <property type="match status" value="20"/>
</dbReference>
<protein>
    <submittedName>
        <fullName evidence="3">Titin</fullName>
    </submittedName>
</protein>
<dbReference type="SMART" id="SM00408">
    <property type="entry name" value="IGc2"/>
    <property type="match status" value="20"/>
</dbReference>
<dbReference type="InterPro" id="IPR013098">
    <property type="entry name" value="Ig_I-set"/>
</dbReference>
<dbReference type="GO" id="GO:0007156">
    <property type="term" value="P:homophilic cell adhesion via plasma membrane adhesion molecules"/>
    <property type="evidence" value="ECO:0007669"/>
    <property type="project" value="TreeGrafter"/>
</dbReference>
<feature type="domain" description="Ig-like" evidence="2">
    <location>
        <begin position="709"/>
        <end position="793"/>
    </location>
</feature>
<feature type="domain" description="Ig-like" evidence="2">
    <location>
        <begin position="992"/>
        <end position="1078"/>
    </location>
</feature>
<evidence type="ECO:0000256" key="1">
    <source>
        <dbReference type="ARBA" id="ARBA00023319"/>
    </source>
</evidence>
<feature type="domain" description="Ig-like" evidence="2">
    <location>
        <begin position="798"/>
        <end position="889"/>
    </location>
</feature>
<dbReference type="InterPro" id="IPR036179">
    <property type="entry name" value="Ig-like_dom_sf"/>
</dbReference>
<gene>
    <name evidence="3" type="primary">TTN</name>
    <name evidence="3" type="ORF">TNIN_69801</name>
</gene>
<feature type="domain" description="Ig-like" evidence="2">
    <location>
        <begin position="476"/>
        <end position="603"/>
    </location>
</feature>
<sequence length="2426" mass="267347">MVLSRGIEVTSPSAWKSRRYFIHDCLKSEKIDPFTDTRRRFPDLVQLCKEMKTSNMYNLSYHFPRITVQDFHKITFSNSFTTLQKFQHKISNQELYVGNDPTIDVLLKEMATMRVTHVDRFDRNKETNPNHFYFSDFERHNSEIAAFHLDRILGFRRCPPVVGRKMNVRTELLINADKKFQRTFFISPAKNICFYGHCRSYCDTSHAICGRPDTVEASLASLLPPDALASRQRWRNPWRRSYRKRQKAAWEEDNNYCKVVRENSVYNNTKRLADIVDMAILDFLIGNMDRHHYETFKIFGNDSFILHLDQGRGFGRPNHDELSILAPLQQCCFLHFKTFHRLVELQHGDMRLSTLMRCSLYKDPLNPVLLDSHLKALDRILEIQPFSFPQSITEGDRVLGACTTKSGDKSGGQPSFKWLKDGKDLSTRTQVKTFGDFSTIVIDPVAEEDSGNYTCSVTSGGLHDSFTAQLTVMVPPQWISAPNDVSSFSGEFLVINCKASGKPVPKISWMKSEGQSSLKILPFSFPTSVLGKRSFATCATSTGEKVDFRWIKNGKDIAKYNNVNVRSYPDLSTLVIDPLTENDSGNYTCVVSSRGITSSYTTTLDVLVPPAWKIIPTDIDAVSGDNVILNCQGSGQPQPVVQWHRTMGINPDFIPVTNQVQANGSVILNDISKEDEGMYKCNISNAIGTPLVKSVIIRVIGQATLMIQPFIFPAESVIGRRVSATCTPSAGEKMEFKWLRNGKELSKGINIDIRSFSDLSNLVIDPLTEEDTGNYTCVISSRGMTASYTTTLEVLVPPSWSYIPSDIDALNGDPVTLQCKGSGTPKPTITWMRAQGENTDFTPFSNSNNPSILLNGSLHFDSIDKKDEGLYKCNISNGIGTSLLKTVIVRVIVVSDNALQIQPFFFPSKSIIGKRASVTCTPTVGEKMDFKWFKNGKELMKGMNIDIRSFSDLSALVIDPLTEDDSGNYTCIANSRSLTASYTTVLEVLIPPSWSQVPNDIDALSGDSVTLNCLGLGIPKPITSWSRTQGESEEYISLSSLSSSTMSPNGSFHIPSINKDDEGMYKCNVSNGIGSSLTKVIVIRVIEGNSIKIQPFSFPSDSAIGKRASVTCTPLTGEKIEFKWLKNGKEIGNGRHNIHIATLPLISSLIIDPLKSDDNGNYTCVVNSRGMSGSFTTSLEVMVPPSWNKVPSDTDASSGDSLMLNCNGIGRPEPTVIWTKLHGEAASSSFVSVSNQATLFPNGSFYIESISKEDEGMYQCNVSNGIGNSLIKTVMIKVIVGASLTIQPFSFPSNSAIGKRVSITCTPLEGEKMEFKWLHNGKELTSGSHNVNILSYPLLSTLIIDPLTSEDSGNYTCLVNSRGLTGSFTTKLEVLVPPSWIVSPSDTDVSSGDSLMLNCKGSGKPEPTTTWFKTQGENSDFFLLSESNQVSINSNGSLHFESVVKEDEGMYKCNISNGIGKSLIKTIIIKVIGDYSLKIQPFSFPAESVIGKRVSATCTPAMGEKMDFKWLKSGKEITQKKQNINILSFPDFSTIVINPLTTEDSGNYTCVVGTRGLSGSYTTVLNVLIPPTWKANPQDYDAVNGETIVLPCQGTGKPDPITSWSRTVGFSNEYTSLQGSSRVILSSNGSLIISEITKDDEGMYKCNVSNRIGTNLVKEVMVKVTGNGSFKIQPFSFPDKSVIGGRIITTCATSTNEKMAFKWLKNGREIIGSNNIQIRSFPEFSTLILDSLTEEDSGNYTCVANTRGLTETFMAVLDVLKPPSWIKIPNDIDAIRGDQVTMNCLGTGKPSPSVAWSRTLAHKLEYVPLTNSSQTSISSNGSLTITNVVKEDEGMYLCNISNGIGQSLQKAVVVRVIVSGVKAFKVQPFSFSPSSVIGKRVITLCTTTTEEKVEFKWLKNGQEITKNNKINVRSFPELSNLIIESLTESDSGNYTCIASTRGISESFTATLEVLVPPTWKYTPTDVEAVSGDSVTLNCQGTGKPEPNTFWSRIVGSSPEYVPLTNSNQFVFHKNGSLVLSEIEKDHEGVYKCTVSNEIGENLTKTIIVKVIDGTLKVQPFNFPTSAVINQRVSTMCATVSASGKMEFRWFKNGMDLSKSDRVQIISFPEISNIIIDPLNEEDTGNYTCTVTSRGMSASYTAYLQVLIPSSWKYKPADVEVTSGETIFIDCAGIGKPQPISKWIKLSGYETEISPLQSSENIQLHNNGTLEIRHISKTDEGYFQCIVSNNVGSELKKDVNVKVIADWKIQPFNFPKGAKVGQRVSTGCTTSGGTRLKFEWLKDGKTLKENPVIKVSVVADVSTIIIENVSETDAVPPEWLKGPSDKELMSGDTAIFPCSVTGKPRPVITWNKFNEIDGKYHVLVSETIATKQERIFLIKNGSLNIREVNKDDEGTYQCSASNEIGGSLTKSASLRVIGEDLDSTHKN</sequence>
<dbReference type="Pfam" id="PF07679">
    <property type="entry name" value="I-set"/>
    <property type="match status" value="11"/>
</dbReference>
<dbReference type="CDD" id="cd00096">
    <property type="entry name" value="Ig"/>
    <property type="match status" value="2"/>
</dbReference>
<dbReference type="GO" id="GO:0098632">
    <property type="term" value="F:cell-cell adhesion mediator activity"/>
    <property type="evidence" value="ECO:0007669"/>
    <property type="project" value="TreeGrafter"/>
</dbReference>
<feature type="domain" description="Ig-like" evidence="2">
    <location>
        <begin position="1378"/>
        <end position="1458"/>
    </location>
</feature>
<feature type="domain" description="Ig-like" evidence="2">
    <location>
        <begin position="385"/>
        <end position="471"/>
    </location>
</feature>
<reference evidence="3" key="1">
    <citation type="submission" date="2020-08" db="EMBL/GenBank/DDBJ databases">
        <title>Multicomponent nature underlies the extraordinary mechanical properties of spider dragline silk.</title>
        <authorList>
            <person name="Kono N."/>
            <person name="Nakamura H."/>
            <person name="Mori M."/>
            <person name="Yoshida Y."/>
            <person name="Ohtoshi R."/>
            <person name="Malay A.D."/>
            <person name="Moran D.A.P."/>
            <person name="Tomita M."/>
            <person name="Numata K."/>
            <person name="Arakawa K."/>
        </authorList>
    </citation>
    <scope>NUCLEOTIDE SEQUENCE</scope>
</reference>
<dbReference type="InterPro" id="IPR009581">
    <property type="entry name" value="FAM20_C"/>
</dbReference>
<feature type="domain" description="Ig-like" evidence="2">
    <location>
        <begin position="1095"/>
        <end position="1182"/>
    </location>
</feature>
<evidence type="ECO:0000313" key="3">
    <source>
        <dbReference type="EMBL" id="GFY59589.1"/>
    </source>
</evidence>
<dbReference type="SMART" id="SM00409">
    <property type="entry name" value="IG"/>
    <property type="match status" value="20"/>
</dbReference>
<proteinExistence type="predicted"/>
<keyword evidence="1" id="KW-0393">Immunoglobulin domain</keyword>